<sequence length="244" mass="27531">MHPTLLAKQAIDAALTGNWKEAVKINLSILKHDPRDIESLNRLGRAFMEVGFKSKAENAYKKVLRLDKFNTIATRNLGLLKTSRFNRQASSNKSSHPQTMFLEEPGVTKTVQPIRPGDAKVISRLHPGDPVRVVVRQHNVVAITTSNEYLARFPDDLASRLRTFIQAGNTYTAFIRSVDPLRIFVRETHRATKYQSTPSFPLTEKLSYAAFTPPELIHEEKPDVSATEEQEEETPPEESPLAEE</sequence>
<dbReference type="InterPro" id="IPR019734">
    <property type="entry name" value="TPR_rpt"/>
</dbReference>
<dbReference type="AlphaFoldDB" id="A0A0G1TQ80"/>
<comment type="caution">
    <text evidence="3">The sequence shown here is derived from an EMBL/GenBank/DDBJ whole genome shotgun (WGS) entry which is preliminary data.</text>
</comment>
<dbReference type="SUPFAM" id="SSF48452">
    <property type="entry name" value="TPR-like"/>
    <property type="match status" value="1"/>
</dbReference>
<evidence type="ECO:0000313" key="4">
    <source>
        <dbReference type="Proteomes" id="UP000034265"/>
    </source>
</evidence>
<feature type="region of interest" description="Disordered" evidence="2">
    <location>
        <begin position="211"/>
        <end position="244"/>
    </location>
</feature>
<feature type="compositionally biased region" description="Acidic residues" evidence="2">
    <location>
        <begin position="226"/>
        <end position="244"/>
    </location>
</feature>
<dbReference type="Proteomes" id="UP000034265">
    <property type="component" value="Unassembled WGS sequence"/>
</dbReference>
<dbReference type="InterPro" id="IPR011990">
    <property type="entry name" value="TPR-like_helical_dom_sf"/>
</dbReference>
<evidence type="ECO:0000313" key="3">
    <source>
        <dbReference type="EMBL" id="KKU83997.1"/>
    </source>
</evidence>
<organism evidence="3 4">
    <name type="scientific">Candidatus Amesbacteria bacterium GW2011_GWC2_47_8</name>
    <dbReference type="NCBI Taxonomy" id="1618367"/>
    <lineage>
        <taxon>Bacteria</taxon>
        <taxon>Candidatus Amesiibacteriota</taxon>
    </lineage>
</organism>
<evidence type="ECO:0000256" key="2">
    <source>
        <dbReference type="SAM" id="MobiDB-lite"/>
    </source>
</evidence>
<dbReference type="Gene3D" id="1.25.40.10">
    <property type="entry name" value="Tetratricopeptide repeat domain"/>
    <property type="match status" value="1"/>
</dbReference>
<protein>
    <submittedName>
        <fullName evidence="3">Tetratricopeptide TPR_2 repeat protein</fullName>
    </submittedName>
</protein>
<dbReference type="PROSITE" id="PS50005">
    <property type="entry name" value="TPR"/>
    <property type="match status" value="1"/>
</dbReference>
<feature type="repeat" description="TPR" evidence="1">
    <location>
        <begin position="37"/>
        <end position="70"/>
    </location>
</feature>
<evidence type="ECO:0000256" key="1">
    <source>
        <dbReference type="PROSITE-ProRule" id="PRU00339"/>
    </source>
</evidence>
<gene>
    <name evidence="3" type="ORF">UY11_C0008G0010</name>
</gene>
<proteinExistence type="predicted"/>
<reference evidence="3 4" key="1">
    <citation type="journal article" date="2015" name="Nature">
        <title>rRNA introns, odd ribosomes, and small enigmatic genomes across a large radiation of phyla.</title>
        <authorList>
            <person name="Brown C.T."/>
            <person name="Hug L.A."/>
            <person name="Thomas B.C."/>
            <person name="Sharon I."/>
            <person name="Castelle C.J."/>
            <person name="Singh A."/>
            <person name="Wilkins M.J."/>
            <person name="Williams K.H."/>
            <person name="Banfield J.F."/>
        </authorList>
    </citation>
    <scope>NUCLEOTIDE SEQUENCE [LARGE SCALE GENOMIC DNA]</scope>
</reference>
<accession>A0A0G1TQ80</accession>
<keyword evidence="1" id="KW-0802">TPR repeat</keyword>
<dbReference type="EMBL" id="LCOT01000008">
    <property type="protein sequence ID" value="KKU83997.1"/>
    <property type="molecule type" value="Genomic_DNA"/>
</dbReference>
<name>A0A0G1TQ80_9BACT</name>